<dbReference type="RefSeq" id="WP_055395240.1">
    <property type="nucleotide sequence ID" value="NZ_LCTZ01000002.1"/>
</dbReference>
<evidence type="ECO:0000313" key="5">
    <source>
        <dbReference type="Proteomes" id="UP000050827"/>
    </source>
</evidence>
<evidence type="ECO:0000259" key="2">
    <source>
        <dbReference type="Pfam" id="PF04773"/>
    </source>
</evidence>
<protein>
    <recommendedName>
        <fullName evidence="6">Iron dicitrate transport regulator FecR</fullName>
    </recommendedName>
</protein>
<evidence type="ECO:0008006" key="6">
    <source>
        <dbReference type="Google" id="ProtNLM"/>
    </source>
</evidence>
<dbReference type="Gene3D" id="2.60.120.1440">
    <property type="match status" value="1"/>
</dbReference>
<comment type="caution">
    <text evidence="4">The sequence shown here is derived from an EMBL/GenBank/DDBJ whole genome shotgun (WGS) entry which is preliminary data.</text>
</comment>
<keyword evidence="1" id="KW-0812">Transmembrane</keyword>
<dbReference type="InterPro" id="IPR032508">
    <property type="entry name" value="FecR_C"/>
</dbReference>
<dbReference type="InterPro" id="IPR006860">
    <property type="entry name" value="FecR"/>
</dbReference>
<proteinExistence type="predicted"/>
<evidence type="ECO:0000313" key="4">
    <source>
        <dbReference type="EMBL" id="KQC30388.1"/>
    </source>
</evidence>
<reference evidence="4 5" key="1">
    <citation type="submission" date="2015-04" db="EMBL/GenBank/DDBJ databases">
        <title>Complete genome of flavobacterium.</title>
        <authorList>
            <person name="Kwon Y.M."/>
            <person name="Kim S.-J."/>
        </authorList>
    </citation>
    <scope>NUCLEOTIDE SEQUENCE [LARGE SCALE GENOMIC DNA]</scope>
    <source>
        <strain evidence="4 5">DK169</strain>
    </source>
</reference>
<evidence type="ECO:0000256" key="1">
    <source>
        <dbReference type="SAM" id="Phobius"/>
    </source>
</evidence>
<dbReference type="GO" id="GO:0016989">
    <property type="term" value="F:sigma factor antagonist activity"/>
    <property type="evidence" value="ECO:0007669"/>
    <property type="project" value="TreeGrafter"/>
</dbReference>
<dbReference type="PATRIC" id="fig|1547436.3.peg.2336"/>
<dbReference type="EMBL" id="LCTZ01000002">
    <property type="protein sequence ID" value="KQC30388.1"/>
    <property type="molecule type" value="Genomic_DNA"/>
</dbReference>
<dbReference type="OrthoDB" id="651134at2"/>
<organism evidence="4 5">
    <name type="scientific">Flagellimonas eckloniae</name>
    <dbReference type="NCBI Taxonomy" id="346185"/>
    <lineage>
        <taxon>Bacteria</taxon>
        <taxon>Pseudomonadati</taxon>
        <taxon>Bacteroidota</taxon>
        <taxon>Flavobacteriia</taxon>
        <taxon>Flavobacteriales</taxon>
        <taxon>Flavobacteriaceae</taxon>
        <taxon>Flagellimonas</taxon>
    </lineage>
</organism>
<feature type="domain" description="FecR protein" evidence="2">
    <location>
        <begin position="160"/>
        <end position="255"/>
    </location>
</feature>
<keyword evidence="5" id="KW-1185">Reference proteome</keyword>
<dbReference type="STRING" id="346185.AAY42_11285"/>
<evidence type="ECO:0000259" key="3">
    <source>
        <dbReference type="Pfam" id="PF16344"/>
    </source>
</evidence>
<dbReference type="Pfam" id="PF16344">
    <property type="entry name" value="FecR_C"/>
    <property type="match status" value="1"/>
</dbReference>
<dbReference type="InterPro" id="IPR012373">
    <property type="entry name" value="Ferrdict_sens_TM"/>
</dbReference>
<dbReference type="AlphaFoldDB" id="A0A0Q0XH34"/>
<dbReference type="PANTHER" id="PTHR30273:SF2">
    <property type="entry name" value="PROTEIN FECR"/>
    <property type="match status" value="1"/>
</dbReference>
<gene>
    <name evidence="4" type="ORF">AAY42_11285</name>
</gene>
<feature type="domain" description="Protein FecR C-terminal" evidence="3">
    <location>
        <begin position="304"/>
        <end position="372"/>
    </location>
</feature>
<dbReference type="PANTHER" id="PTHR30273">
    <property type="entry name" value="PERIPLASMIC SIGNAL SENSOR AND SIGMA FACTOR ACTIVATOR FECR-RELATED"/>
    <property type="match status" value="1"/>
</dbReference>
<sequence length="373" mass="42188">MQEQEFKRLLNKYLEGTLSEDETKILEKFEEELKSRSQGINFKNNAEKAQFQESIWSGIDMVSNKKAKTQTWRLAASVAAIFIGLIATGYLYLQNTSATSSGLIPENAITLELEDGSIKVIEENGATRILDEDGNLIGQQNGNQLVYDNKSFVEEIAFNTLRVPYGKTFELQLSDGTKAHLNAGSSIKYPIKFLKGQDRQIFITGEAYLDVAKNPLHPFIVSANNLNVRVLGTQFNVNAYPEDEITEIVLVEGSVGLYSNSVAYDSQKSTILEPGFQAKYNKSTEQISTEEVITDIYTSWMKGELVFRNMSFKNIMKKLERHYDIKIVMNNKELSDKIFNASFGNEPLSKVLESLRENYDIEYSLINNELIIN</sequence>
<dbReference type="Pfam" id="PF04773">
    <property type="entry name" value="FecR"/>
    <property type="match status" value="1"/>
</dbReference>
<dbReference type="Gene3D" id="3.55.50.30">
    <property type="match status" value="1"/>
</dbReference>
<keyword evidence="1" id="KW-0472">Membrane</keyword>
<dbReference type="PIRSF" id="PIRSF018266">
    <property type="entry name" value="FecR"/>
    <property type="match status" value="1"/>
</dbReference>
<name>A0A0Q0XH34_9FLAO</name>
<feature type="transmembrane region" description="Helical" evidence="1">
    <location>
        <begin position="74"/>
        <end position="93"/>
    </location>
</feature>
<keyword evidence="1" id="KW-1133">Transmembrane helix</keyword>
<dbReference type="Proteomes" id="UP000050827">
    <property type="component" value="Unassembled WGS sequence"/>
</dbReference>
<accession>A0A0Q0XH34</accession>